<dbReference type="Proteomes" id="UP000184286">
    <property type="component" value="Unassembled WGS sequence"/>
</dbReference>
<evidence type="ECO:0000256" key="2">
    <source>
        <dbReference type="ARBA" id="ARBA00022450"/>
    </source>
</evidence>
<dbReference type="Pfam" id="PF00668">
    <property type="entry name" value="Condensation"/>
    <property type="match status" value="1"/>
</dbReference>
<dbReference type="RefSeq" id="WP_342748772.1">
    <property type="nucleotide sequence ID" value="NZ_MPOH02000004.1"/>
</dbReference>
<keyword evidence="3" id="KW-0597">Phosphoprotein</keyword>
<evidence type="ECO:0000256" key="1">
    <source>
        <dbReference type="ARBA" id="ARBA00001957"/>
    </source>
</evidence>
<dbReference type="CDD" id="cd05930">
    <property type="entry name" value="A_NRPS"/>
    <property type="match status" value="1"/>
</dbReference>
<feature type="region of interest" description="Disordered" evidence="4">
    <location>
        <begin position="838"/>
        <end position="875"/>
    </location>
</feature>
<dbReference type="InterPro" id="IPR045851">
    <property type="entry name" value="AMP-bd_C_sf"/>
</dbReference>
<dbReference type="SUPFAM" id="SSF47336">
    <property type="entry name" value="ACP-like"/>
    <property type="match status" value="1"/>
</dbReference>
<dbReference type="InterPro" id="IPR023213">
    <property type="entry name" value="CAT-like_dom_sf"/>
</dbReference>
<dbReference type="GO" id="GO:0008610">
    <property type="term" value="P:lipid biosynthetic process"/>
    <property type="evidence" value="ECO:0007669"/>
    <property type="project" value="UniProtKB-ARBA"/>
</dbReference>
<evidence type="ECO:0000259" key="5">
    <source>
        <dbReference type="PROSITE" id="PS50075"/>
    </source>
</evidence>
<proteinExistence type="predicted"/>
<dbReference type="InterPro" id="IPR042099">
    <property type="entry name" value="ANL_N_sf"/>
</dbReference>
<accession>A0A1V6MYB9</accession>
<dbReference type="GO" id="GO:0003824">
    <property type="term" value="F:catalytic activity"/>
    <property type="evidence" value="ECO:0007669"/>
    <property type="project" value="InterPro"/>
</dbReference>
<dbReference type="PANTHER" id="PTHR45527">
    <property type="entry name" value="NONRIBOSOMAL PEPTIDE SYNTHETASE"/>
    <property type="match status" value="1"/>
</dbReference>
<dbReference type="InterPro" id="IPR025110">
    <property type="entry name" value="AMP-bd_C"/>
</dbReference>
<dbReference type="InterPro" id="IPR036736">
    <property type="entry name" value="ACP-like_sf"/>
</dbReference>
<dbReference type="Gene3D" id="3.30.300.30">
    <property type="match status" value="1"/>
</dbReference>
<dbReference type="InterPro" id="IPR010071">
    <property type="entry name" value="AA_adenyl_dom"/>
</dbReference>
<reference evidence="7" key="1">
    <citation type="submission" date="2016-11" db="EMBL/GenBank/DDBJ databases">
        <authorList>
            <person name="Schniete J.K."/>
            <person name="Salih T."/>
            <person name="Algora Gallardo L."/>
            <person name="Martinez Fernandez S."/>
            <person name="Herron P.R."/>
        </authorList>
    </citation>
    <scope>NUCLEOTIDE SEQUENCE [LARGE SCALE GENOMIC DNA]</scope>
    <source>
        <strain evidence="7">DSM 41896</strain>
    </source>
</reference>
<dbReference type="NCBIfam" id="TIGR01733">
    <property type="entry name" value="AA-adenyl-dom"/>
    <property type="match status" value="1"/>
</dbReference>
<dbReference type="Gene3D" id="3.40.50.12780">
    <property type="entry name" value="N-terminal domain of ligase-like"/>
    <property type="match status" value="1"/>
</dbReference>
<protein>
    <recommendedName>
        <fullName evidence="5">Carrier domain-containing protein</fullName>
    </recommendedName>
</protein>
<dbReference type="PROSITE" id="PS00455">
    <property type="entry name" value="AMP_BINDING"/>
    <property type="match status" value="1"/>
</dbReference>
<dbReference type="Pfam" id="PF00550">
    <property type="entry name" value="PP-binding"/>
    <property type="match status" value="1"/>
</dbReference>
<dbReference type="Pfam" id="PF00501">
    <property type="entry name" value="AMP-binding"/>
    <property type="match status" value="1"/>
</dbReference>
<dbReference type="SMART" id="SM00823">
    <property type="entry name" value="PKS_PP"/>
    <property type="match status" value="1"/>
</dbReference>
<dbReference type="GO" id="GO:0043041">
    <property type="term" value="P:amino acid activation for nonribosomal peptide biosynthetic process"/>
    <property type="evidence" value="ECO:0007669"/>
    <property type="project" value="TreeGrafter"/>
</dbReference>
<dbReference type="InterPro" id="IPR020845">
    <property type="entry name" value="AMP-binding_CS"/>
</dbReference>
<dbReference type="Gene3D" id="3.30.559.10">
    <property type="entry name" value="Chloramphenicol acetyltransferase-like domain"/>
    <property type="match status" value="1"/>
</dbReference>
<evidence type="ECO:0000313" key="6">
    <source>
        <dbReference type="EMBL" id="OQD57458.1"/>
    </source>
</evidence>
<dbReference type="InterPro" id="IPR009081">
    <property type="entry name" value="PP-bd_ACP"/>
</dbReference>
<dbReference type="Gene3D" id="3.30.559.30">
    <property type="entry name" value="Nonribosomal peptide synthetase, condensation domain"/>
    <property type="match status" value="2"/>
</dbReference>
<gene>
    <name evidence="6" type="ORF">BM536_002805</name>
</gene>
<dbReference type="InterPro" id="IPR020806">
    <property type="entry name" value="PKS_PP-bd"/>
</dbReference>
<dbReference type="GO" id="GO:0017000">
    <property type="term" value="P:antibiotic biosynthetic process"/>
    <property type="evidence" value="ECO:0007669"/>
    <property type="project" value="UniProtKB-ARBA"/>
</dbReference>
<dbReference type="PANTHER" id="PTHR45527:SF1">
    <property type="entry name" value="FATTY ACID SYNTHASE"/>
    <property type="match status" value="1"/>
</dbReference>
<dbReference type="PROSITE" id="PS50075">
    <property type="entry name" value="CARRIER"/>
    <property type="match status" value="1"/>
</dbReference>
<dbReference type="Gene3D" id="3.40.50.720">
    <property type="entry name" value="NAD(P)-binding Rossmann-like Domain"/>
    <property type="match status" value="1"/>
</dbReference>
<organism evidence="6 7">
    <name type="scientific">Streptomyces phaeoluteigriseus</name>
    <dbReference type="NCBI Taxonomy" id="114686"/>
    <lineage>
        <taxon>Bacteria</taxon>
        <taxon>Bacillati</taxon>
        <taxon>Actinomycetota</taxon>
        <taxon>Actinomycetes</taxon>
        <taxon>Kitasatosporales</taxon>
        <taxon>Streptomycetaceae</taxon>
        <taxon>Streptomyces</taxon>
        <taxon>Streptomyces aurantiacus group</taxon>
    </lineage>
</organism>
<dbReference type="EMBL" id="MPOH02000004">
    <property type="protein sequence ID" value="OQD57458.1"/>
    <property type="molecule type" value="Genomic_DNA"/>
</dbReference>
<evidence type="ECO:0000256" key="4">
    <source>
        <dbReference type="SAM" id="MobiDB-lite"/>
    </source>
</evidence>
<name>A0A1V6MYB9_9ACTN</name>
<comment type="cofactor">
    <cofactor evidence="1">
        <name>pantetheine 4'-phosphate</name>
        <dbReference type="ChEBI" id="CHEBI:47942"/>
    </cofactor>
</comment>
<feature type="compositionally biased region" description="Polar residues" evidence="4">
    <location>
        <begin position="1082"/>
        <end position="1091"/>
    </location>
</feature>
<dbReference type="GO" id="GO:0044550">
    <property type="term" value="P:secondary metabolite biosynthetic process"/>
    <property type="evidence" value="ECO:0007669"/>
    <property type="project" value="TreeGrafter"/>
</dbReference>
<dbReference type="InterPro" id="IPR000873">
    <property type="entry name" value="AMP-dep_synth/lig_dom"/>
</dbReference>
<dbReference type="STRING" id="114686.BM536_002805"/>
<comment type="caution">
    <text evidence="6">The sequence shown here is derived from an EMBL/GenBank/DDBJ whole genome shotgun (WGS) entry which is preliminary data.</text>
</comment>
<evidence type="ECO:0000256" key="3">
    <source>
        <dbReference type="ARBA" id="ARBA00022553"/>
    </source>
</evidence>
<dbReference type="SUPFAM" id="SSF52777">
    <property type="entry name" value="CoA-dependent acyltransferases"/>
    <property type="match status" value="3"/>
</dbReference>
<dbReference type="GO" id="GO:0005737">
    <property type="term" value="C:cytoplasm"/>
    <property type="evidence" value="ECO:0007669"/>
    <property type="project" value="TreeGrafter"/>
</dbReference>
<feature type="region of interest" description="Disordered" evidence="4">
    <location>
        <begin position="1069"/>
        <end position="1091"/>
    </location>
</feature>
<feature type="domain" description="Carrier" evidence="5">
    <location>
        <begin position="754"/>
        <end position="830"/>
    </location>
</feature>
<feature type="compositionally biased region" description="Polar residues" evidence="4">
    <location>
        <begin position="332"/>
        <end position="347"/>
    </location>
</feature>
<dbReference type="SUPFAM" id="SSF56801">
    <property type="entry name" value="Acetyl-CoA synthetase-like"/>
    <property type="match status" value="1"/>
</dbReference>
<dbReference type="GO" id="GO:0031177">
    <property type="term" value="F:phosphopantetheine binding"/>
    <property type="evidence" value="ECO:0007669"/>
    <property type="project" value="InterPro"/>
</dbReference>
<reference evidence="6 7" key="2">
    <citation type="submission" date="2017-02" db="EMBL/GenBank/DDBJ databases">
        <title>Draft genome sequence of Streptomyces phaeoluteigriseus type strain DSM41896.</title>
        <authorList>
            <person name="Salih T.S."/>
            <person name="Algora Gallardo L."/>
            <person name="Melo Santos T."/>
            <person name="Filgueira Martinez S."/>
            <person name="Herron P.R."/>
        </authorList>
    </citation>
    <scope>NUCLEOTIDE SEQUENCE [LARGE SCALE GENOMIC DNA]</scope>
    <source>
        <strain evidence="6 7">DSM 41896</strain>
    </source>
</reference>
<evidence type="ECO:0000313" key="7">
    <source>
        <dbReference type="Proteomes" id="UP000184286"/>
    </source>
</evidence>
<feature type="region of interest" description="Disordered" evidence="4">
    <location>
        <begin position="332"/>
        <end position="351"/>
    </location>
</feature>
<dbReference type="Gene3D" id="1.10.1200.10">
    <property type="entry name" value="ACP-like"/>
    <property type="match status" value="1"/>
</dbReference>
<dbReference type="Pfam" id="PF13193">
    <property type="entry name" value="AMP-binding_C"/>
    <property type="match status" value="1"/>
</dbReference>
<keyword evidence="2" id="KW-0596">Phosphopantetheine</keyword>
<sequence length="1712" mass="180678">MEAGSGVAVNVARAGRDARLPGLDRLVGPLADALPLLLKTDSDDPLPRLAERVRQAWLESERHATVSSFDLARMMPGDGSGPRAVSPASFSFARFPATLDAECPVDVRPTAAGTGSAATRLSLLVWEDGSLLRLSWNAPERLFTAATTTRHATDFERELRALAGDAGSPDAQNGPFAPVPAGVPRATVVGRLLERFRADPDAAAVDDGRLTLTYRDLDAASRSLARRLREQGVRRGDLVGVLTSPGPGTLIAVVGILRSGAGWVPLDAEHPAARLAEQTARCGVRVVVHDDRTRPAARALTTTTAVPVVTDAGPLSDRGFATATGSVTPTGSVTANGSVTPTGSVTATGPVAGPPDGTFDEIAADSDATAYVIFTSGSTGRPKAVPITFRAMENYLDWAVTTFAYGPGDRLANTSSPCFDASVRQLLAPLLTGATVVTADRDLVRDPELLLDHVERTRITVWSSVPSLWERLLAAAENRLRRGERLPDLSALRLVHVGGEVLWADWVRRWFDLFGSEQRIVNLYGPTETTVNATYHVVTERPADEVTALPIGRAVAGTELLVAGPEGERAGPGSTGELLIGGVGLSVGYLGEPELTRAVFVWRDGRRWYRSGDRVEVLPDGALRFVGRIDDQVKIRGHRVEPGEVEAALRALPDVAQAAVLADSGRLSAFVALTAQGAREGVDAVALRRCLADSLPPYMVPARIVLLDSLPLTGTGKTDRRALLARAQAPGTDMPRASGGLPGAGVRAAAGAPPQTRVTEEQLGRIWCEVLGVDRVGRHDDFFALGGDSLLALQVFDLLARQRGGPLPRPTAVYRHRTLAALAEAVDAEAVDAEAVDTAGVSAEGAEESSSHAPAGAAGLPTGERDPEFPDAYPVTPGQRGFLLAEALAPGTGGSWLARLRLTGPLDRDRFQRAVNTLVARHPMLRTVFPAGARPPVQQELPPSLRLPVAFETVSGPHELARRVEDERRRRFEPWAWPLLRLSVLTLTPQEHVLVAHAHHLIGDGYSAALLLEELTTVHDALNRGAAPELPELRGTFREHAEHLAGQPAHPRPEEDGARRRRADLCAPYTKPNLRAPARGTGQRQPDASSTRSFIPDGFLSHGFVLDATATGALRKIAAEAGATLYAPLLAAYHQALTTLTGQEDLVIGLAVSGRDHPLPDIHRVFGPFATAVAVRPFGPSTQAPPGDGFPQRVRRVVDETIAARIHEDIVPRDAGGLPLTSQFFFTLLDFGALGPRDGDLLAVRWDEEESDFTPPAAGTDVFLAVRPDGDRLRVMVRGAAAAFDESALAAFAGGLRDRLVPRTVRPVRRSTRPGGQDLDAALVGYLPAPAQLARLAGLPETRTVREDIRRLLFPDGAPRLLETTHTPLGRSGFVAVPLFADELAGDGALAGHTVRAVETASALGARCVSLAGMIPSLTGYGFDVLRASRAPAAITTGHAATVGSVVRTVHVALSATGRDLADTDLAVVGLGSIGASSLELLLTLAERPPARLVLCDVPGSGPRLRDLARSLRERGLAEEVTVQVSDPCLPDAVHEAGLIVAAVSGHSTLLDVDRLRPGTVVVDDSFPHCFDTGRALARMREHADVLVLGGGLLTVGATRRTLAEGLPEVVSTAEAVAQHGLPGTLASCRTESLLHASGADVPLVRGLVDGPTALVYWRAMEQAGITAGPPHLLGQILEPLAAGVRAAVGGASSPVTMDGRDTAGLARRAAP</sequence>
<dbReference type="InterPro" id="IPR001242">
    <property type="entry name" value="Condensation_dom"/>
</dbReference>